<protein>
    <submittedName>
        <fullName evidence="3">BQ5605_C007g04743 protein</fullName>
    </submittedName>
</protein>
<dbReference type="PROSITE" id="PS50994">
    <property type="entry name" value="INTEGRASE"/>
    <property type="match status" value="1"/>
</dbReference>
<evidence type="ECO:0000259" key="2">
    <source>
        <dbReference type="PROSITE" id="PS50994"/>
    </source>
</evidence>
<dbReference type="PANTHER" id="PTHR47266">
    <property type="entry name" value="ENDONUCLEASE-RELATED"/>
    <property type="match status" value="1"/>
</dbReference>
<keyword evidence="4" id="KW-1185">Reference proteome</keyword>
<name>A0A2X0P9X9_9BASI</name>
<proteinExistence type="predicted"/>
<dbReference type="InterPro" id="IPR041588">
    <property type="entry name" value="Integrase_H2C2"/>
</dbReference>
<dbReference type="InterPro" id="IPR001584">
    <property type="entry name" value="Integrase_cat-core"/>
</dbReference>
<gene>
    <name evidence="3" type="primary">BQ5605_C007g04743</name>
    <name evidence="3" type="ORF">BQ5605_C007G04743</name>
</gene>
<dbReference type="EMBL" id="FQNC01000045">
    <property type="protein sequence ID" value="SGY62843.1"/>
    <property type="molecule type" value="Genomic_DNA"/>
</dbReference>
<dbReference type="GO" id="GO:0015074">
    <property type="term" value="P:DNA integration"/>
    <property type="evidence" value="ECO:0007669"/>
    <property type="project" value="InterPro"/>
</dbReference>
<dbReference type="GO" id="GO:0003723">
    <property type="term" value="F:RNA binding"/>
    <property type="evidence" value="ECO:0007669"/>
    <property type="project" value="UniProtKB-KW"/>
</dbReference>
<dbReference type="AlphaFoldDB" id="A0A2X0P9X9"/>
<keyword evidence="1" id="KW-0694">RNA-binding</keyword>
<dbReference type="InterPro" id="IPR036397">
    <property type="entry name" value="RNaseH_sf"/>
</dbReference>
<evidence type="ECO:0000313" key="4">
    <source>
        <dbReference type="Proteomes" id="UP000249464"/>
    </source>
</evidence>
<dbReference type="GO" id="GO:0005634">
    <property type="term" value="C:nucleus"/>
    <property type="evidence" value="ECO:0007669"/>
    <property type="project" value="UniProtKB-ARBA"/>
</dbReference>
<reference evidence="3 4" key="1">
    <citation type="submission" date="2016-11" db="EMBL/GenBank/DDBJ databases">
        <authorList>
            <person name="Jaros S."/>
            <person name="Januszkiewicz K."/>
            <person name="Wedrychowicz H."/>
        </authorList>
    </citation>
    <scope>NUCLEOTIDE SEQUENCE [LARGE SCALE GENOMIC DNA]</scope>
</reference>
<dbReference type="Gene3D" id="3.30.420.10">
    <property type="entry name" value="Ribonuclease H-like superfamily/Ribonuclease H"/>
    <property type="match status" value="1"/>
</dbReference>
<feature type="domain" description="Integrase catalytic" evidence="2">
    <location>
        <begin position="338"/>
        <end position="418"/>
    </location>
</feature>
<accession>A0A2X0P9X9</accession>
<dbReference type="SUPFAM" id="SSF53098">
    <property type="entry name" value="Ribonuclease H-like"/>
    <property type="match status" value="1"/>
</dbReference>
<evidence type="ECO:0000313" key="3">
    <source>
        <dbReference type="EMBL" id="SGY62843.1"/>
    </source>
</evidence>
<dbReference type="InterPro" id="IPR012337">
    <property type="entry name" value="RNaseH-like_sf"/>
</dbReference>
<sequence>MRNKRDSAIATKYLPGTALTNMEAMLHTFVTAILPIKMFGDYQYDPQGIGHDVPYFETMGPSSQSPAPANRGRLTRKVLLSTQIHLDFEDSTVALEFFASPQGSESAALLGQSLDLDQWSVLTSDEKADNAARALYDQTIRRHAIHHLLENGKPDCEETWGSIGHPWSVADSISNLEGILRSSTIPPPTLINHYVVVPVSGSGRRALSTELLLNTYISTLVNELSVLEACGSAYVYTYDPPSIFARQLGLPGGPRLLNLVWALAVVLAVPQLREDVLHDAHDALRHFGPRKTFQQMSRTFFWPGLRSSCEAYVSTCDLCQRTKAATTVPSGVSHALGVPNEPMQEVALDFVGPLPKSQGFDMLLTIADRLSGYTRLIPSRAADTAKDVAERFHEGWHRFFSPPIRMVSDRDKLFTSERTNKTVIQAWRAMVNHQQNDWVRHLGNIEFAINEKSIETDEDKIDTIGQLLLDPELKVWYSSDAASHAKKTYSTFQHTSRAATGDYREFSTAARDLQLELGVSLVSDTQLVRMLLLVLHMDEELSQRLRLSDVIKGTGLSPDELDASIIKTDPMPLALP</sequence>
<dbReference type="InterPro" id="IPR052160">
    <property type="entry name" value="Gypsy_RT_Integrase-like"/>
</dbReference>
<organism evidence="3 4">
    <name type="scientific">Microbotryum silenes-dioicae</name>
    <dbReference type="NCBI Taxonomy" id="796604"/>
    <lineage>
        <taxon>Eukaryota</taxon>
        <taxon>Fungi</taxon>
        <taxon>Dikarya</taxon>
        <taxon>Basidiomycota</taxon>
        <taxon>Pucciniomycotina</taxon>
        <taxon>Microbotryomycetes</taxon>
        <taxon>Microbotryales</taxon>
        <taxon>Microbotryaceae</taxon>
        <taxon>Microbotryum</taxon>
    </lineage>
</organism>
<dbReference type="Proteomes" id="UP000249464">
    <property type="component" value="Unassembled WGS sequence"/>
</dbReference>
<evidence type="ECO:0000256" key="1">
    <source>
        <dbReference type="ARBA" id="ARBA00022884"/>
    </source>
</evidence>
<dbReference type="Pfam" id="PF17921">
    <property type="entry name" value="Integrase_H2C2"/>
    <property type="match status" value="1"/>
</dbReference>
<dbReference type="Gene3D" id="1.10.340.70">
    <property type="match status" value="1"/>
</dbReference>